<organism evidence="3 4">
    <name type="scientific">Glutamicibacter arilaitensis</name>
    <dbReference type="NCBI Taxonomy" id="256701"/>
    <lineage>
        <taxon>Bacteria</taxon>
        <taxon>Bacillati</taxon>
        <taxon>Actinomycetota</taxon>
        <taxon>Actinomycetes</taxon>
        <taxon>Micrococcales</taxon>
        <taxon>Micrococcaceae</taxon>
        <taxon>Glutamicibacter</taxon>
    </lineage>
</organism>
<gene>
    <name evidence="3" type="ORF">CIK84_13615</name>
</gene>
<dbReference type="RefSeq" id="WP_013347502.1">
    <property type="nucleotide sequence ID" value="NZ_JBQDIL010000018.1"/>
</dbReference>
<feature type="transmembrane region" description="Helical" evidence="1">
    <location>
        <begin position="26"/>
        <end position="47"/>
    </location>
</feature>
<sequence length="266" mass="28002">MNSSVDPAGAARQVAKNPWFERAARLGYAANGVLHATLGILAAVIATGGKAEADQSGAMRTLADQPFGMVLLWVCAIGALLLGLWSLAQAFLPENKVRERIKHAATSVSFLAVGFTFGRFAVGKPSDSGKTATSFSGEMMKSGLGRTLLIAIGIGLLVMAGYYIYKGVTRRFLKDLSGSRHSEVSRAIKTSGMIGYPAKGVVLGTLGVLFIVATVQGDPKEANGIDGALKTIQDQPFGPVALIAIGVGLVCYAIYLVFRARYDQMD</sequence>
<evidence type="ECO:0000313" key="4">
    <source>
        <dbReference type="Proteomes" id="UP000235739"/>
    </source>
</evidence>
<comment type="caution">
    <text evidence="3">The sequence shown here is derived from an EMBL/GenBank/DDBJ whole genome shotgun (WGS) entry which is preliminary data.</text>
</comment>
<keyword evidence="1" id="KW-0812">Transmembrane</keyword>
<evidence type="ECO:0000256" key="1">
    <source>
        <dbReference type="SAM" id="Phobius"/>
    </source>
</evidence>
<feature type="transmembrane region" description="Helical" evidence="1">
    <location>
        <begin position="104"/>
        <end position="123"/>
    </location>
</feature>
<feature type="transmembrane region" description="Helical" evidence="1">
    <location>
        <begin position="143"/>
        <end position="165"/>
    </location>
</feature>
<feature type="transmembrane region" description="Helical" evidence="1">
    <location>
        <begin position="196"/>
        <end position="217"/>
    </location>
</feature>
<evidence type="ECO:0000313" key="3">
    <source>
        <dbReference type="EMBL" id="PMQ19685.1"/>
    </source>
</evidence>
<feature type="transmembrane region" description="Helical" evidence="1">
    <location>
        <begin position="67"/>
        <end position="92"/>
    </location>
</feature>
<dbReference type="EMBL" id="PNQX01000002">
    <property type="protein sequence ID" value="PMQ19685.1"/>
    <property type="molecule type" value="Genomic_DNA"/>
</dbReference>
<dbReference type="InterPro" id="IPR009597">
    <property type="entry name" value="DUF1206"/>
</dbReference>
<feature type="domain" description="DUF1206" evidence="2">
    <location>
        <begin position="194"/>
        <end position="263"/>
    </location>
</feature>
<accession>A0A2N7S0M0</accession>
<dbReference type="Proteomes" id="UP000235739">
    <property type="component" value="Unassembled WGS sequence"/>
</dbReference>
<evidence type="ECO:0000259" key="2">
    <source>
        <dbReference type="Pfam" id="PF06724"/>
    </source>
</evidence>
<protein>
    <submittedName>
        <fullName evidence="3">DUF1206 domain-containing protein</fullName>
    </submittedName>
</protein>
<dbReference type="OMA" id="EQTWSAY"/>
<feature type="domain" description="DUF1206" evidence="2">
    <location>
        <begin position="26"/>
        <end position="91"/>
    </location>
</feature>
<dbReference type="GeneID" id="303183735"/>
<feature type="transmembrane region" description="Helical" evidence="1">
    <location>
        <begin position="237"/>
        <end position="258"/>
    </location>
</feature>
<feature type="domain" description="DUF1206" evidence="2">
    <location>
        <begin position="102"/>
        <end position="170"/>
    </location>
</feature>
<keyword evidence="1" id="KW-0472">Membrane</keyword>
<proteinExistence type="predicted"/>
<dbReference type="Pfam" id="PF06724">
    <property type="entry name" value="DUF1206"/>
    <property type="match status" value="3"/>
</dbReference>
<reference evidence="3 4" key="1">
    <citation type="journal article" date="2017" name="Elife">
        <title>Extensive horizontal gene transfer in cheese-associated bacteria.</title>
        <authorList>
            <person name="Bonham K.S."/>
            <person name="Wolfe B.E."/>
            <person name="Dutton R.J."/>
        </authorList>
    </citation>
    <scope>NUCLEOTIDE SEQUENCE [LARGE SCALE GENOMIC DNA]</scope>
    <source>
        <strain evidence="3 4">JB182</strain>
    </source>
</reference>
<keyword evidence="1" id="KW-1133">Transmembrane helix</keyword>
<name>A0A2N7S0M0_9MICC</name>
<dbReference type="AlphaFoldDB" id="A0A2N7S0M0"/>